<evidence type="ECO:0000256" key="1">
    <source>
        <dbReference type="ARBA" id="ARBA00002268"/>
    </source>
</evidence>
<evidence type="ECO:0000256" key="16">
    <source>
        <dbReference type="ARBA" id="ARBA00047415"/>
    </source>
</evidence>
<evidence type="ECO:0000256" key="13">
    <source>
        <dbReference type="ARBA" id="ARBA00023157"/>
    </source>
</evidence>
<comment type="caution">
    <text evidence="18">The sequence shown here is derived from an EMBL/GenBank/DDBJ whole genome shotgun (WGS) entry which is preliminary data.</text>
</comment>
<accession>A0A921IIQ8</accession>
<dbReference type="SUPFAM" id="SSF52402">
    <property type="entry name" value="Adenine nucleotide alpha hydrolases-like"/>
    <property type="match status" value="1"/>
</dbReference>
<keyword evidence="6 17" id="KW-0004">4Fe-4S</keyword>
<name>A0A921IIQ8_9FIRM</name>
<evidence type="ECO:0000256" key="3">
    <source>
        <dbReference type="ARBA" id="ARBA00008207"/>
    </source>
</evidence>
<keyword evidence="11 17" id="KW-0408">Iron</keyword>
<evidence type="ECO:0000256" key="9">
    <source>
        <dbReference type="ARBA" id="ARBA00022785"/>
    </source>
</evidence>
<dbReference type="HAMAP" id="MF_02089">
    <property type="entry name" value="QueH"/>
    <property type="match status" value="1"/>
</dbReference>
<keyword evidence="13 17" id="KW-1015">Disulfide bond</keyword>
<evidence type="ECO:0000313" key="18">
    <source>
        <dbReference type="EMBL" id="HJG27527.1"/>
    </source>
</evidence>
<proteinExistence type="inferred from homology"/>
<feature type="binding site" evidence="17">
    <location>
        <position position="32"/>
    </location>
    <ligand>
        <name>[4Fe-4S] cluster</name>
        <dbReference type="ChEBI" id="CHEBI:49883"/>
    </ligand>
</feature>
<dbReference type="Proteomes" id="UP000782880">
    <property type="component" value="Unassembled WGS sequence"/>
</dbReference>
<evidence type="ECO:0000256" key="4">
    <source>
        <dbReference type="ARBA" id="ARBA00012622"/>
    </source>
</evidence>
<evidence type="ECO:0000256" key="6">
    <source>
        <dbReference type="ARBA" id="ARBA00022485"/>
    </source>
</evidence>
<dbReference type="EC" id="1.17.99.6" evidence="4 17"/>
<dbReference type="GO" id="GO:0008616">
    <property type="term" value="P:tRNA queuosine(34) biosynthetic process"/>
    <property type="evidence" value="ECO:0007669"/>
    <property type="project" value="UniProtKB-UniRule"/>
</dbReference>
<dbReference type="PANTHER" id="PTHR36701">
    <property type="entry name" value="EPOXYQUEUOSINE REDUCTASE QUEH"/>
    <property type="match status" value="1"/>
</dbReference>
<comment type="catalytic activity">
    <reaction evidence="16 17">
        <text>epoxyqueuosine(34) in tRNA + AH2 = queuosine(34) in tRNA + A + H2O</text>
        <dbReference type="Rhea" id="RHEA:32159"/>
        <dbReference type="Rhea" id="RHEA-COMP:18571"/>
        <dbReference type="Rhea" id="RHEA-COMP:18582"/>
        <dbReference type="ChEBI" id="CHEBI:13193"/>
        <dbReference type="ChEBI" id="CHEBI:15377"/>
        <dbReference type="ChEBI" id="CHEBI:17499"/>
        <dbReference type="ChEBI" id="CHEBI:194431"/>
        <dbReference type="ChEBI" id="CHEBI:194443"/>
        <dbReference type="EC" id="1.17.99.6"/>
    </reaction>
</comment>
<evidence type="ECO:0000256" key="12">
    <source>
        <dbReference type="ARBA" id="ARBA00023014"/>
    </source>
</evidence>
<dbReference type="EMBL" id="DYVE01000069">
    <property type="protein sequence ID" value="HJG27527.1"/>
    <property type="molecule type" value="Genomic_DNA"/>
</dbReference>
<sequence>MPNRINYQQAMEKVLQQVDAENTRPGLLLHACCAPCSSATLERLADHFDLTILYYNPNIYPPEEYHRRENELERFVEQAGYRFPVVELPYDPQEFYAAVKGLEQEPEKGERCTVCYRLRLEQTARYAAEHGFPWFCTTLSISPMKDPVRINALGEELGKQYGVRFLPSEFRKKDGYKRSLQLSAEYGLYRQDYCGCVFSKQERGV</sequence>
<dbReference type="Pfam" id="PF02677">
    <property type="entry name" value="QueH"/>
    <property type="match status" value="1"/>
</dbReference>
<evidence type="ECO:0000256" key="5">
    <source>
        <dbReference type="ARBA" id="ARBA00016895"/>
    </source>
</evidence>
<evidence type="ECO:0000313" key="19">
    <source>
        <dbReference type="Proteomes" id="UP000782880"/>
    </source>
</evidence>
<feature type="disulfide bond" description="Redox-active" evidence="17">
    <location>
        <begin position="194"/>
        <end position="196"/>
    </location>
</feature>
<organism evidence="18 19">
    <name type="scientific">Subdoligranulum variabile</name>
    <dbReference type="NCBI Taxonomy" id="214851"/>
    <lineage>
        <taxon>Bacteria</taxon>
        <taxon>Bacillati</taxon>
        <taxon>Bacillota</taxon>
        <taxon>Clostridia</taxon>
        <taxon>Eubacteriales</taxon>
        <taxon>Oscillospiraceae</taxon>
        <taxon>Subdoligranulum</taxon>
    </lineage>
</organism>
<protein>
    <recommendedName>
        <fullName evidence="5 17">Epoxyqueuosine reductase QueH</fullName>
        <ecNumber evidence="4 17">1.17.99.6</ecNumber>
    </recommendedName>
    <alternativeName>
        <fullName evidence="15 17">Queuosine biosynthesis protein QueH</fullName>
    </alternativeName>
</protein>
<keyword evidence="10 17" id="KW-0560">Oxidoreductase</keyword>
<dbReference type="InterPro" id="IPR003828">
    <property type="entry name" value="QueH"/>
</dbReference>
<keyword evidence="9 17" id="KW-0671">Queuosine biosynthesis</keyword>
<dbReference type="PANTHER" id="PTHR36701:SF1">
    <property type="entry name" value="EPOXYQUEUOSINE REDUCTASE QUEH"/>
    <property type="match status" value="1"/>
</dbReference>
<evidence type="ECO:0000256" key="7">
    <source>
        <dbReference type="ARBA" id="ARBA00022694"/>
    </source>
</evidence>
<dbReference type="GO" id="GO:0046872">
    <property type="term" value="F:metal ion binding"/>
    <property type="evidence" value="ECO:0007669"/>
    <property type="project" value="UniProtKB-KW"/>
</dbReference>
<evidence type="ECO:0000256" key="2">
    <source>
        <dbReference type="ARBA" id="ARBA00004691"/>
    </source>
</evidence>
<gene>
    <name evidence="17" type="primary">queH</name>
    <name evidence="18" type="ORF">K8V20_02620</name>
</gene>
<feature type="binding site" evidence="17">
    <location>
        <position position="115"/>
    </location>
    <ligand>
        <name>[4Fe-4S] cluster</name>
        <dbReference type="ChEBI" id="CHEBI:49883"/>
    </ligand>
</feature>
<keyword evidence="7 17" id="KW-0819">tRNA processing</keyword>
<keyword evidence="14 17" id="KW-0676">Redox-active center</keyword>
<evidence type="ECO:0000256" key="14">
    <source>
        <dbReference type="ARBA" id="ARBA00023284"/>
    </source>
</evidence>
<comment type="function">
    <text evidence="1 17">Catalyzes the conversion of epoxyqueuosine (oQ) to queuosine (Q), which is a hypermodified base found in the wobble positions of tRNA(Asp), tRNA(Asn), tRNA(His) and tRNA(Tyr).</text>
</comment>
<dbReference type="GO" id="GO:0052693">
    <property type="term" value="F:epoxyqueuosine reductase activity"/>
    <property type="evidence" value="ECO:0007669"/>
    <property type="project" value="UniProtKB-UniRule"/>
</dbReference>
<comment type="pathway">
    <text evidence="2 17">tRNA modification; tRNA-queuosine biosynthesis.</text>
</comment>
<feature type="binding site" evidence="17">
    <location>
        <position position="112"/>
    </location>
    <ligand>
        <name>[4Fe-4S] cluster</name>
        <dbReference type="ChEBI" id="CHEBI:49883"/>
    </ligand>
</feature>
<evidence type="ECO:0000256" key="11">
    <source>
        <dbReference type="ARBA" id="ARBA00023004"/>
    </source>
</evidence>
<keyword evidence="12 17" id="KW-0411">Iron-sulfur</keyword>
<evidence type="ECO:0000256" key="15">
    <source>
        <dbReference type="ARBA" id="ARBA00031446"/>
    </source>
</evidence>
<evidence type="ECO:0000256" key="10">
    <source>
        <dbReference type="ARBA" id="ARBA00023002"/>
    </source>
</evidence>
<evidence type="ECO:0000256" key="8">
    <source>
        <dbReference type="ARBA" id="ARBA00022723"/>
    </source>
</evidence>
<keyword evidence="8 17" id="KW-0479">Metal-binding</keyword>
<dbReference type="GO" id="GO:0051539">
    <property type="term" value="F:4 iron, 4 sulfur cluster binding"/>
    <property type="evidence" value="ECO:0007669"/>
    <property type="project" value="UniProtKB-UniRule"/>
</dbReference>
<reference evidence="18" key="2">
    <citation type="submission" date="2021-09" db="EMBL/GenBank/DDBJ databases">
        <authorList>
            <person name="Gilroy R."/>
        </authorList>
    </citation>
    <scope>NUCLEOTIDE SEQUENCE</scope>
    <source>
        <strain evidence="18">ChiBcec21-2208</strain>
    </source>
</reference>
<dbReference type="AlphaFoldDB" id="A0A921IIQ8"/>
<comment type="similarity">
    <text evidence="3 17">Belongs to the QueH family.</text>
</comment>
<feature type="binding site" evidence="17">
    <location>
        <position position="33"/>
    </location>
    <ligand>
        <name>[4Fe-4S] cluster</name>
        <dbReference type="ChEBI" id="CHEBI:49883"/>
    </ligand>
</feature>
<reference evidence="18" key="1">
    <citation type="journal article" date="2021" name="PeerJ">
        <title>Extensive microbial diversity within the chicken gut microbiome revealed by metagenomics and culture.</title>
        <authorList>
            <person name="Gilroy R."/>
            <person name="Ravi A."/>
            <person name="Getino M."/>
            <person name="Pursley I."/>
            <person name="Horton D.L."/>
            <person name="Alikhan N.F."/>
            <person name="Baker D."/>
            <person name="Gharbi K."/>
            <person name="Hall N."/>
            <person name="Watson M."/>
            <person name="Adriaenssens E.M."/>
            <person name="Foster-Nyarko E."/>
            <person name="Jarju S."/>
            <person name="Secka A."/>
            <person name="Antonio M."/>
            <person name="Oren A."/>
            <person name="Chaudhuri R.R."/>
            <person name="La Ragione R."/>
            <person name="Hildebrand F."/>
            <person name="Pallen M.J."/>
        </authorList>
    </citation>
    <scope>NUCLEOTIDE SEQUENCE</scope>
    <source>
        <strain evidence="18">ChiBcec21-2208</strain>
    </source>
</reference>
<evidence type="ECO:0000256" key="17">
    <source>
        <dbReference type="HAMAP-Rule" id="MF_02089"/>
    </source>
</evidence>